<comment type="caution">
    <text evidence="2">The sequence shown here is derived from an EMBL/GenBank/DDBJ whole genome shotgun (WGS) entry which is preliminary data.</text>
</comment>
<dbReference type="STRING" id="1121439.dsat_2149"/>
<evidence type="ECO:0000313" key="3">
    <source>
        <dbReference type="Proteomes" id="UP000014975"/>
    </source>
</evidence>
<dbReference type="InterPro" id="IPR051319">
    <property type="entry name" value="Oligoribo/pAp-PDE_c-di-AMP_PDE"/>
</dbReference>
<dbReference type="EMBL" id="ATHI01000004">
    <property type="protein sequence ID" value="EPR35448.1"/>
    <property type="molecule type" value="Genomic_DNA"/>
</dbReference>
<dbReference type="PATRIC" id="fig|1121439.3.peg.535"/>
<dbReference type="OrthoDB" id="5490569at2"/>
<sequence>MAYFRVLAEEMKRLIGLLDKKQRWLILMNADPDSMASAMALKRIIGRRVAKVSLAHINEVRRPDNLTMIRTLRIPTHMLTKRMPSHYDRLALVDSQPHHNPAFEGLEFSIVLDHHPLKAESPVAAPFTEIRTEYGACSTLLTEYLYNLGIKPSPLLATALLYGIKSDTQSFERNFCDTDVRAFRHLTKFANQMALKKIVRSEYHLHWLHYFRAALERLEICEHGAYVYMGEVENPDILVILADFFLRVHEINWTAIAGKCGPTLVVIFRGDGLEQDVGVMASEMFGDVGSAGGHRQAARAEIDLKALKTSPEILLCSRFDGKKLQCCTEHMPTATPDA</sequence>
<dbReference type="Pfam" id="PF01368">
    <property type="entry name" value="DHH"/>
    <property type="match status" value="1"/>
</dbReference>
<dbReference type="PANTHER" id="PTHR47618">
    <property type="entry name" value="BIFUNCTIONAL OLIGORIBONUCLEASE AND PAP PHOSPHATASE NRNA"/>
    <property type="match status" value="1"/>
</dbReference>
<dbReference type="Proteomes" id="UP000014975">
    <property type="component" value="Unassembled WGS sequence"/>
</dbReference>
<dbReference type="InterPro" id="IPR038763">
    <property type="entry name" value="DHH_sf"/>
</dbReference>
<dbReference type="SUPFAM" id="SSF64182">
    <property type="entry name" value="DHH phosphoesterases"/>
    <property type="match status" value="1"/>
</dbReference>
<evidence type="ECO:0000313" key="2">
    <source>
        <dbReference type="EMBL" id="EPR35448.1"/>
    </source>
</evidence>
<dbReference type="RefSeq" id="WP_020886035.1">
    <property type="nucleotide sequence ID" value="NZ_ATHI01000004.1"/>
</dbReference>
<gene>
    <name evidence="2" type="ORF">dsat_2149</name>
</gene>
<organism evidence="2 3">
    <name type="scientific">Alkalidesulfovibrio alkalitolerans DSM 16529</name>
    <dbReference type="NCBI Taxonomy" id="1121439"/>
    <lineage>
        <taxon>Bacteria</taxon>
        <taxon>Pseudomonadati</taxon>
        <taxon>Thermodesulfobacteriota</taxon>
        <taxon>Desulfovibrionia</taxon>
        <taxon>Desulfovibrionales</taxon>
        <taxon>Desulfovibrionaceae</taxon>
        <taxon>Alkalidesulfovibrio</taxon>
    </lineage>
</organism>
<dbReference type="AlphaFoldDB" id="S7UT13"/>
<name>S7UT13_9BACT</name>
<reference evidence="2 3" key="1">
    <citation type="journal article" date="2013" name="Genome Announc.">
        <title>Draft genome sequences for three mercury-methylating, sulfate-reducing bacteria.</title>
        <authorList>
            <person name="Brown S.D."/>
            <person name="Hurt R.A.Jr."/>
            <person name="Gilmour C.C."/>
            <person name="Elias D.A."/>
        </authorList>
    </citation>
    <scope>NUCLEOTIDE SEQUENCE [LARGE SCALE GENOMIC DNA]</scope>
    <source>
        <strain evidence="2 3">DSM 16529</strain>
    </source>
</reference>
<dbReference type="Gene3D" id="3.90.1640.10">
    <property type="entry name" value="inorganic pyrophosphatase (n-terminal core)"/>
    <property type="match status" value="1"/>
</dbReference>
<protein>
    <submittedName>
        <fullName evidence="2">Phosphoesterase RecJ domain protein</fullName>
    </submittedName>
</protein>
<proteinExistence type="predicted"/>
<keyword evidence="3" id="KW-1185">Reference proteome</keyword>
<evidence type="ECO:0000259" key="1">
    <source>
        <dbReference type="Pfam" id="PF01368"/>
    </source>
</evidence>
<dbReference type="eggNOG" id="COG0618">
    <property type="taxonomic scope" value="Bacteria"/>
</dbReference>
<dbReference type="InterPro" id="IPR001667">
    <property type="entry name" value="DDH_dom"/>
</dbReference>
<feature type="domain" description="DDH" evidence="1">
    <location>
        <begin position="28"/>
        <end position="164"/>
    </location>
</feature>
<dbReference type="PANTHER" id="PTHR47618:SF1">
    <property type="entry name" value="BIFUNCTIONAL OLIGORIBONUCLEASE AND PAP PHOSPHATASE NRNA"/>
    <property type="match status" value="1"/>
</dbReference>
<accession>S7UT13</accession>